<feature type="region of interest" description="Disordered" evidence="1">
    <location>
        <begin position="239"/>
        <end position="258"/>
    </location>
</feature>
<organism evidence="2 3">
    <name type="scientific">Taxus chinensis</name>
    <name type="common">Chinese yew</name>
    <name type="synonym">Taxus wallichiana var. chinensis</name>
    <dbReference type="NCBI Taxonomy" id="29808"/>
    <lineage>
        <taxon>Eukaryota</taxon>
        <taxon>Viridiplantae</taxon>
        <taxon>Streptophyta</taxon>
        <taxon>Embryophyta</taxon>
        <taxon>Tracheophyta</taxon>
        <taxon>Spermatophyta</taxon>
        <taxon>Pinopsida</taxon>
        <taxon>Pinidae</taxon>
        <taxon>Conifers II</taxon>
        <taxon>Cupressales</taxon>
        <taxon>Taxaceae</taxon>
        <taxon>Taxus</taxon>
    </lineage>
</organism>
<evidence type="ECO:0000313" key="3">
    <source>
        <dbReference type="Proteomes" id="UP000824469"/>
    </source>
</evidence>
<proteinExistence type="predicted"/>
<reference evidence="2 3" key="1">
    <citation type="journal article" date="2021" name="Nat. Plants">
        <title>The Taxus genome provides insights into paclitaxel biosynthesis.</title>
        <authorList>
            <person name="Xiong X."/>
            <person name="Gou J."/>
            <person name="Liao Q."/>
            <person name="Li Y."/>
            <person name="Zhou Q."/>
            <person name="Bi G."/>
            <person name="Li C."/>
            <person name="Du R."/>
            <person name="Wang X."/>
            <person name="Sun T."/>
            <person name="Guo L."/>
            <person name="Liang H."/>
            <person name="Lu P."/>
            <person name="Wu Y."/>
            <person name="Zhang Z."/>
            <person name="Ro D.K."/>
            <person name="Shang Y."/>
            <person name="Huang S."/>
            <person name="Yan J."/>
        </authorList>
    </citation>
    <scope>NUCLEOTIDE SEQUENCE [LARGE SCALE GENOMIC DNA]</scope>
    <source>
        <strain evidence="2">Ta-2019</strain>
    </source>
</reference>
<name>A0AA38FB59_TAXCH</name>
<sequence>MGMTVLRAPHQPVASLTTVDMEATPYQAMAGVWGEETVTLISCQTTSQLIDRVGKLEIHPFDRVPQQFGLPYSGMLPLVMPVYRSIREAWGGPRGQGWTIVMPGTPIVARRVVRARGRAGAPQAPLLWIAVGPTHSSDEPINVDFESEEFTRGETEEEIEDMEISEMGGGGDDSDPEWHDTQEILQAERVERSTERVTLVSEELLSRDPGGDGESVAGHHISPDVGEGHQSVVALVAGVDPRDPSWRPGDPSELSLFS</sequence>
<evidence type="ECO:0000313" key="2">
    <source>
        <dbReference type="EMBL" id="KAH9296213.1"/>
    </source>
</evidence>
<keyword evidence="3" id="KW-1185">Reference proteome</keyword>
<dbReference type="AlphaFoldDB" id="A0AA38FB59"/>
<gene>
    <name evidence="2" type="ORF">KI387_039801</name>
</gene>
<feature type="region of interest" description="Disordered" evidence="1">
    <location>
        <begin position="201"/>
        <end position="229"/>
    </location>
</feature>
<accession>A0AA38FB59</accession>
<dbReference type="EMBL" id="JAHRHJ020000011">
    <property type="protein sequence ID" value="KAH9296213.1"/>
    <property type="molecule type" value="Genomic_DNA"/>
</dbReference>
<evidence type="ECO:0000256" key="1">
    <source>
        <dbReference type="SAM" id="MobiDB-lite"/>
    </source>
</evidence>
<comment type="caution">
    <text evidence="2">The sequence shown here is derived from an EMBL/GenBank/DDBJ whole genome shotgun (WGS) entry which is preliminary data.</text>
</comment>
<dbReference type="Proteomes" id="UP000824469">
    <property type="component" value="Unassembled WGS sequence"/>
</dbReference>
<protein>
    <submittedName>
        <fullName evidence="2">Uncharacterized protein</fullName>
    </submittedName>
</protein>